<dbReference type="PANTHER" id="PTHR30535:SF7">
    <property type="entry name" value="IRON(III) DICITRATE-BINDING PROTEIN"/>
    <property type="match status" value="1"/>
</dbReference>
<dbReference type="SUPFAM" id="SSF53807">
    <property type="entry name" value="Helical backbone' metal receptor"/>
    <property type="match status" value="1"/>
</dbReference>
<evidence type="ECO:0000256" key="2">
    <source>
        <dbReference type="SAM" id="MobiDB-lite"/>
    </source>
</evidence>
<evidence type="ECO:0000256" key="3">
    <source>
        <dbReference type="SAM" id="SignalP"/>
    </source>
</evidence>
<dbReference type="PANTHER" id="PTHR30535">
    <property type="entry name" value="VITAMIN B12-BINDING PROTEIN"/>
    <property type="match status" value="1"/>
</dbReference>
<name>A0A329QP73_9ACTN</name>
<protein>
    <submittedName>
        <fullName evidence="5">Putative F420-0 ABC transporter substrate-binding protein</fullName>
    </submittedName>
</protein>
<feature type="region of interest" description="Disordered" evidence="2">
    <location>
        <begin position="37"/>
        <end position="60"/>
    </location>
</feature>
<feature type="compositionally biased region" description="Acidic residues" evidence="2">
    <location>
        <begin position="44"/>
        <end position="58"/>
    </location>
</feature>
<dbReference type="InterPro" id="IPR050902">
    <property type="entry name" value="ABC_Transporter_SBP"/>
</dbReference>
<sequence length="345" mass="36598">MAVSARAPRFRFSRTFRVIGLACGAVLLASCGGAHSSTESATASDDDGSTPGDADTDTIDNCGVDVPLDGAPERVVTMNQAATEVMLALGLEDRLVGTAYLDDEILPEYADAYASVPVLADEYPSTETLLDAEPDAVYAAYSSAFDPEHAGDRSELAELGILSYLSPSACPETPSDEPLDIELVWQEIREIGTIFGVSERADELIAEQEDALKAAVPTDDGRPPPTVMWWDGGSDAPRVGACCGAPGMMMDAAGAENVFGDIDGSWTDVSWEQVVERDPDVIVLIDAEWSPADEKRDVIASTPAVSELPAVREQRFVEVPFSATTPGVRNAGAIVDLAEELEVLR</sequence>
<reference evidence="5 6" key="1">
    <citation type="submission" date="2018-06" db="EMBL/GenBank/DDBJ databases">
        <title>Phytoactinopolyspora halophila sp. nov., a novel halophilic actinomycete isolated from a saline soil in China.</title>
        <authorList>
            <person name="Tang S.-K."/>
        </authorList>
    </citation>
    <scope>NUCLEOTIDE SEQUENCE [LARGE SCALE GENOMIC DNA]</scope>
    <source>
        <strain evidence="5 6">YIM 96934</strain>
    </source>
</reference>
<feature type="signal peptide" evidence="3">
    <location>
        <begin position="1"/>
        <end position="36"/>
    </location>
</feature>
<dbReference type="Pfam" id="PF01497">
    <property type="entry name" value="Peripla_BP_2"/>
    <property type="match status" value="1"/>
</dbReference>
<accession>A0A329QP73</accession>
<dbReference type="EMBL" id="QMIG01000009">
    <property type="protein sequence ID" value="RAW14177.1"/>
    <property type="molecule type" value="Genomic_DNA"/>
</dbReference>
<evidence type="ECO:0000256" key="1">
    <source>
        <dbReference type="ARBA" id="ARBA00008814"/>
    </source>
</evidence>
<comment type="similarity">
    <text evidence="1">Belongs to the bacterial solute-binding protein 8 family.</text>
</comment>
<dbReference type="PROSITE" id="PS51257">
    <property type="entry name" value="PROKAR_LIPOPROTEIN"/>
    <property type="match status" value="1"/>
</dbReference>
<dbReference type="Proteomes" id="UP000250462">
    <property type="component" value="Unassembled WGS sequence"/>
</dbReference>
<organism evidence="5 6">
    <name type="scientific">Phytoactinopolyspora halophila</name>
    <dbReference type="NCBI Taxonomy" id="1981511"/>
    <lineage>
        <taxon>Bacteria</taxon>
        <taxon>Bacillati</taxon>
        <taxon>Actinomycetota</taxon>
        <taxon>Actinomycetes</taxon>
        <taxon>Jiangellales</taxon>
        <taxon>Jiangellaceae</taxon>
        <taxon>Phytoactinopolyspora</taxon>
    </lineage>
</organism>
<dbReference type="Gene3D" id="3.40.50.1980">
    <property type="entry name" value="Nitrogenase molybdenum iron protein domain"/>
    <property type="match status" value="2"/>
</dbReference>
<comment type="caution">
    <text evidence="5">The sequence shown here is derived from an EMBL/GenBank/DDBJ whole genome shotgun (WGS) entry which is preliminary data.</text>
</comment>
<dbReference type="PROSITE" id="PS50983">
    <property type="entry name" value="FE_B12_PBP"/>
    <property type="match status" value="1"/>
</dbReference>
<evidence type="ECO:0000259" key="4">
    <source>
        <dbReference type="PROSITE" id="PS50983"/>
    </source>
</evidence>
<proteinExistence type="inferred from homology"/>
<keyword evidence="3" id="KW-0732">Signal</keyword>
<evidence type="ECO:0000313" key="5">
    <source>
        <dbReference type="EMBL" id="RAW14177.1"/>
    </source>
</evidence>
<evidence type="ECO:0000313" key="6">
    <source>
        <dbReference type="Proteomes" id="UP000250462"/>
    </source>
</evidence>
<dbReference type="OrthoDB" id="9797850at2"/>
<dbReference type="AlphaFoldDB" id="A0A329QP73"/>
<dbReference type="InterPro" id="IPR002491">
    <property type="entry name" value="ABC_transptr_periplasmic_BD"/>
</dbReference>
<feature type="chain" id="PRO_5038771218" evidence="3">
    <location>
        <begin position="37"/>
        <end position="345"/>
    </location>
</feature>
<gene>
    <name evidence="5" type="ORF">DPM12_10985</name>
</gene>
<dbReference type="RefSeq" id="WP_112258371.1">
    <property type="nucleotide sequence ID" value="NZ_QMIG01000009.1"/>
</dbReference>
<keyword evidence="6" id="KW-1185">Reference proteome</keyword>
<feature type="domain" description="Fe/B12 periplasmic-binding" evidence="4">
    <location>
        <begin position="74"/>
        <end position="345"/>
    </location>
</feature>